<dbReference type="InterPro" id="IPR036427">
    <property type="entry name" value="Bromodomain-like_sf"/>
</dbReference>
<dbReference type="EMBL" id="CATQJL010000316">
    <property type="protein sequence ID" value="CAJ0607955.1"/>
    <property type="molecule type" value="Genomic_DNA"/>
</dbReference>
<sequence length="606" mass="68556">MCANVQTNSDTTVTQVCYEDMAMAESSAKTEDSWASPSQEPVNGIVQPRVVPPFGKPTRHTNQLDYLLKTVLKAVMKHKHAWPFVTPVDAVKLNLPDYHKVVRRPMDLKTIEMRLRNTYYYSAKDCMEDIECVFRNCYKFNQMEDDVAIMCQNIENVYRNLIQNLPEEDPERKSLCPAREPQLRRHSRSNYENSESESMKFCREVLEELMGNECKDFNWPFLAPVDVKGLHLLDYYDIVSKPMDLGTIKKKLESKQYANAEEFAEDIRLVCNNCFKYNPSSHIVHQHARALLQAFNERWLNLPVGKKNVHFVASSSRTAVESIKSCRRVELLEEKLSTITGDIASHLMRIKELVGQTAPQDVIFKEIELVEELLNQLSSLSVPQYEPVDTKAHKASTATSIVKDLVSSSPEPKTTHQTSVDADAETAQPCCSYGLQRTAYDIHTNKKHRKKDYRFDSGDEAAHKPMSFDEKRQLSLDMGKLPADKLTIVVSIIENREGLSDDKAEEVEIDFEALKPVTLHELRAFVTAILKRKSRKTAKVGNEERKRAIEEKIKNLGGSITQRPKKGAPSVDTVALQASKCAPSLSEISSDSEDSSSSSNASSDSD</sequence>
<dbReference type="PANTHER" id="PTHR22880">
    <property type="entry name" value="FALZ-RELATED BROMODOMAIN-CONTAINING PROTEINS"/>
    <property type="match status" value="1"/>
</dbReference>
<dbReference type="PROSITE" id="PS51525">
    <property type="entry name" value="NET"/>
    <property type="match status" value="1"/>
</dbReference>
<comment type="caution">
    <text evidence="7">The sequence shown here is derived from an EMBL/GenBank/DDBJ whole genome shotgun (WGS) entry which is preliminary data.</text>
</comment>
<keyword evidence="8" id="KW-1185">Reference proteome</keyword>
<dbReference type="GO" id="GO:0006355">
    <property type="term" value="P:regulation of DNA-templated transcription"/>
    <property type="evidence" value="ECO:0007669"/>
    <property type="project" value="TreeGrafter"/>
</dbReference>
<dbReference type="PROSITE" id="PS50014">
    <property type="entry name" value="BROMODOMAIN_2"/>
    <property type="match status" value="2"/>
</dbReference>
<feature type="domain" description="NET" evidence="6">
    <location>
        <begin position="456"/>
        <end position="537"/>
    </location>
</feature>
<protein>
    <submittedName>
        <fullName evidence="7">Uncharacterized protein</fullName>
    </submittedName>
</protein>
<evidence type="ECO:0000256" key="4">
    <source>
        <dbReference type="SAM" id="MobiDB-lite"/>
    </source>
</evidence>
<dbReference type="InterPro" id="IPR050935">
    <property type="entry name" value="Bromo_chromatin_reader"/>
</dbReference>
<dbReference type="Proteomes" id="UP001176961">
    <property type="component" value="Unassembled WGS sequence"/>
</dbReference>
<dbReference type="PRINTS" id="PR00503">
    <property type="entry name" value="BROMODOMAIN"/>
</dbReference>
<dbReference type="InterPro" id="IPR001487">
    <property type="entry name" value="Bromodomain"/>
</dbReference>
<evidence type="ECO:0000256" key="2">
    <source>
        <dbReference type="ARBA" id="ARBA00023117"/>
    </source>
</evidence>
<evidence type="ECO:0000259" key="6">
    <source>
        <dbReference type="PROSITE" id="PS51525"/>
    </source>
</evidence>
<evidence type="ECO:0000256" key="3">
    <source>
        <dbReference type="PROSITE-ProRule" id="PRU00035"/>
    </source>
</evidence>
<keyword evidence="1" id="KW-0677">Repeat</keyword>
<dbReference type="GO" id="GO:0005634">
    <property type="term" value="C:nucleus"/>
    <property type="evidence" value="ECO:0007669"/>
    <property type="project" value="TreeGrafter"/>
</dbReference>
<dbReference type="GO" id="GO:0000785">
    <property type="term" value="C:chromatin"/>
    <property type="evidence" value="ECO:0007669"/>
    <property type="project" value="TreeGrafter"/>
</dbReference>
<dbReference type="Gene3D" id="1.20.1270.220">
    <property type="match status" value="1"/>
</dbReference>
<dbReference type="SUPFAM" id="SSF47370">
    <property type="entry name" value="Bromodomain"/>
    <property type="match status" value="2"/>
</dbReference>
<dbReference type="SMART" id="SM00297">
    <property type="entry name" value="BROMO"/>
    <property type="match status" value="2"/>
</dbReference>
<dbReference type="InterPro" id="IPR038336">
    <property type="entry name" value="NET_sf"/>
</dbReference>
<dbReference type="AlphaFoldDB" id="A0AA36MF17"/>
<feature type="domain" description="Bromo" evidence="5">
    <location>
        <begin position="213"/>
        <end position="285"/>
    </location>
</feature>
<evidence type="ECO:0000259" key="5">
    <source>
        <dbReference type="PROSITE" id="PS50014"/>
    </source>
</evidence>
<evidence type="ECO:0000313" key="7">
    <source>
        <dbReference type="EMBL" id="CAJ0607955.1"/>
    </source>
</evidence>
<dbReference type="PANTHER" id="PTHR22880:SF225">
    <property type="entry name" value="BROMODOMAIN-CONTAINING PROTEIN BET-1-RELATED"/>
    <property type="match status" value="1"/>
</dbReference>
<dbReference type="PROSITE" id="PS00633">
    <property type="entry name" value="BROMODOMAIN_1"/>
    <property type="match status" value="2"/>
</dbReference>
<dbReference type="GO" id="GO:0006338">
    <property type="term" value="P:chromatin remodeling"/>
    <property type="evidence" value="ECO:0007669"/>
    <property type="project" value="TreeGrafter"/>
</dbReference>
<dbReference type="InterPro" id="IPR027353">
    <property type="entry name" value="NET_dom"/>
</dbReference>
<dbReference type="Pfam" id="PF00439">
    <property type="entry name" value="Bromodomain"/>
    <property type="match status" value="2"/>
</dbReference>
<keyword evidence="2 3" id="KW-0103">Bromodomain</keyword>
<feature type="region of interest" description="Disordered" evidence="4">
    <location>
        <begin position="170"/>
        <end position="191"/>
    </location>
</feature>
<dbReference type="Pfam" id="PF17035">
    <property type="entry name" value="BET"/>
    <property type="match status" value="1"/>
</dbReference>
<dbReference type="FunFam" id="1.20.920.10:FF:000002">
    <property type="entry name" value="Bromodomain-containing protein 4"/>
    <property type="match status" value="1"/>
</dbReference>
<name>A0AA36MF17_CYLNA</name>
<dbReference type="Gene3D" id="1.20.920.10">
    <property type="entry name" value="Bromodomain-like"/>
    <property type="match status" value="2"/>
</dbReference>
<proteinExistence type="predicted"/>
<feature type="region of interest" description="Disordered" evidence="4">
    <location>
        <begin position="552"/>
        <end position="606"/>
    </location>
</feature>
<gene>
    <name evidence="7" type="ORF">CYNAS_LOCUS19938</name>
</gene>
<feature type="compositionally biased region" description="Low complexity" evidence="4">
    <location>
        <begin position="584"/>
        <end position="606"/>
    </location>
</feature>
<reference evidence="7" key="1">
    <citation type="submission" date="2023-07" db="EMBL/GenBank/DDBJ databases">
        <authorList>
            <consortium name="CYATHOMIX"/>
        </authorList>
    </citation>
    <scope>NUCLEOTIDE SEQUENCE</scope>
    <source>
        <strain evidence="7">N/A</strain>
    </source>
</reference>
<accession>A0AA36MF17</accession>
<dbReference type="InterPro" id="IPR018359">
    <property type="entry name" value="Bromodomain_CS"/>
</dbReference>
<organism evidence="7 8">
    <name type="scientific">Cylicocyclus nassatus</name>
    <name type="common">Nematode worm</name>
    <dbReference type="NCBI Taxonomy" id="53992"/>
    <lineage>
        <taxon>Eukaryota</taxon>
        <taxon>Metazoa</taxon>
        <taxon>Ecdysozoa</taxon>
        <taxon>Nematoda</taxon>
        <taxon>Chromadorea</taxon>
        <taxon>Rhabditida</taxon>
        <taxon>Rhabditina</taxon>
        <taxon>Rhabditomorpha</taxon>
        <taxon>Strongyloidea</taxon>
        <taxon>Strongylidae</taxon>
        <taxon>Cylicocyclus</taxon>
    </lineage>
</organism>
<feature type="domain" description="Bromo" evidence="5">
    <location>
        <begin position="76"/>
        <end position="148"/>
    </location>
</feature>
<evidence type="ECO:0000313" key="8">
    <source>
        <dbReference type="Proteomes" id="UP001176961"/>
    </source>
</evidence>
<evidence type="ECO:0000256" key="1">
    <source>
        <dbReference type="ARBA" id="ARBA00022737"/>
    </source>
</evidence>